<dbReference type="PROSITE" id="PS51208">
    <property type="entry name" value="AUTOTRANSPORTER"/>
    <property type="match status" value="1"/>
</dbReference>
<feature type="domain" description="Autotransporter" evidence="2">
    <location>
        <begin position="622"/>
        <end position="900"/>
    </location>
</feature>
<name>A0A953NC91_9BURK</name>
<gene>
    <name evidence="3" type="ORF">KZZ10_10115</name>
</gene>
<dbReference type="RefSeq" id="WP_311133553.1">
    <property type="nucleotide sequence ID" value="NZ_JAHXRI010000007.1"/>
</dbReference>
<evidence type="ECO:0000256" key="1">
    <source>
        <dbReference type="ARBA" id="ARBA00022729"/>
    </source>
</evidence>
<dbReference type="AlphaFoldDB" id="A0A953NC91"/>
<comment type="caution">
    <text evidence="3">The sequence shown here is derived from an EMBL/GenBank/DDBJ whole genome shotgun (WGS) entry which is preliminary data.</text>
</comment>
<dbReference type="Proteomes" id="UP000739565">
    <property type="component" value="Unassembled WGS sequence"/>
</dbReference>
<dbReference type="NCBIfam" id="TIGR02601">
    <property type="entry name" value="autotrns_rpt"/>
    <property type="match status" value="1"/>
</dbReference>
<dbReference type="Pfam" id="PF12951">
    <property type="entry name" value="PATR"/>
    <property type="match status" value="1"/>
</dbReference>
<keyword evidence="4" id="KW-1185">Reference proteome</keyword>
<dbReference type="InterPro" id="IPR013425">
    <property type="entry name" value="Autotrns_rpt"/>
</dbReference>
<dbReference type="EMBL" id="JAHXRI010000007">
    <property type="protein sequence ID" value="MBZ1350999.1"/>
    <property type="molecule type" value="Genomic_DNA"/>
</dbReference>
<evidence type="ECO:0000313" key="4">
    <source>
        <dbReference type="Proteomes" id="UP000739565"/>
    </source>
</evidence>
<protein>
    <submittedName>
        <fullName evidence="3">Autotransporter domain-containing protein</fullName>
    </submittedName>
</protein>
<dbReference type="SMART" id="SM00869">
    <property type="entry name" value="Autotransporter"/>
    <property type="match status" value="1"/>
</dbReference>
<dbReference type="SUPFAM" id="SSF103515">
    <property type="entry name" value="Autotransporter"/>
    <property type="match status" value="1"/>
</dbReference>
<evidence type="ECO:0000259" key="2">
    <source>
        <dbReference type="PROSITE" id="PS51208"/>
    </source>
</evidence>
<proteinExistence type="predicted"/>
<dbReference type="InterPro" id="IPR005546">
    <property type="entry name" value="Autotransporte_beta"/>
</dbReference>
<dbReference type="Gene3D" id="2.40.128.130">
    <property type="entry name" value="Autotransporter beta-domain"/>
    <property type="match status" value="1"/>
</dbReference>
<reference evidence="3" key="1">
    <citation type="submission" date="2021-07" db="EMBL/GenBank/DDBJ databases">
        <title>New genus and species of the family Alcaligenaceae.</title>
        <authorList>
            <person name="Hahn M.W."/>
        </authorList>
    </citation>
    <scope>NUCLEOTIDE SEQUENCE</scope>
    <source>
        <strain evidence="3">LF4-65</strain>
    </source>
</reference>
<dbReference type="Pfam" id="PF03797">
    <property type="entry name" value="Autotransporter"/>
    <property type="match status" value="1"/>
</dbReference>
<evidence type="ECO:0000313" key="3">
    <source>
        <dbReference type="EMBL" id="MBZ1350999.1"/>
    </source>
</evidence>
<accession>A0A953NC91</accession>
<dbReference type="InterPro" id="IPR036709">
    <property type="entry name" value="Autotransporte_beta_dom_sf"/>
</dbReference>
<keyword evidence="1" id="KW-0732">Signal</keyword>
<organism evidence="3 4">
    <name type="scientific">Zwartia hollandica</name>
    <dbReference type="NCBI Taxonomy" id="324606"/>
    <lineage>
        <taxon>Bacteria</taxon>
        <taxon>Pseudomonadati</taxon>
        <taxon>Pseudomonadota</taxon>
        <taxon>Betaproteobacteria</taxon>
        <taxon>Burkholderiales</taxon>
        <taxon>Alcaligenaceae</taxon>
        <taxon>Zwartia</taxon>
    </lineage>
</organism>
<sequence length="900" mass="91427">MFETIPPLLRLRPSSLACRALRKVHALLFVLSLFFHGVSYANGCGNVIAPLTGPCTNNVTTTTFNVTSGGTISGAAEGIVNNSPGVITTLSNAGSISGTAYGIKNNNGASIGTLINTGTITGGTAGIYNAGTITTINNKQGASSSALTYTGVLPVNYNIIVASTSNYGKLSASSVTNAAGTSGLTFGIDSSSVLTSERYLSVLSGLTSANITSSSLSGSYGGYNWLLVNATGSSTIWDLVVSVPSTGAVTLPDMVAGTSVWLSSVGVSVNPIFTGGSLLLQNGDRSSISFSVTSAGGTIAHPTSGSATLSGVFSGAGGLTFTGNGTTVMTGANTYAGGTTVASGTLSIQGSSATGTGPVYVASGAQLMGTGTIQGALTVAGVLKPGQSPGYLATNAPVTMQQGSVFQQDIAGVLQSSASSPAGASGYYAYMNVLSGQFVIDSGVTLRPTLSNLFSASESGYGSAVYVPQLGDQFRIITAAQAISGRFTTIVQPAELAAGTQLLAFYNMSNSNSVDLFTAPLSYTNTLADTTHNINATAAVLDRLVSLNQAGTSSSLQEQLLYATAGERAGSLQDFVKGLAGEVHAASVAVLPQTTQRLQQGLLARLGDLPSTIPMGLPNAGQSVSDGKLWGEVAYQRGDRTSNTGGSGYGSNLYQIVFGSDLYSDAQQKTKLGAGISLANTLVSANGGNSNLQQGALFAYGKMSLFDAYVLDGVASVGLSSTDLSRSDVTGLTSGFKSKAVIGNDVLLSLGLSRDFSYEGVGITPYVRVTYQQVNQNGYNEGSGAAALQLDRYTGNGARGALGVALSSPNKDPLRDTYTYRANIAVGADSQGLLNPTMNATLASQSLAVTTPTAGAVFVQVGLYGTLRIEDNIYAYAGLAGEVRSAQTLYGGQIGIRIQF</sequence>